<dbReference type="InterPro" id="IPR056471">
    <property type="entry name" value="HD-CE"/>
</dbReference>
<protein>
    <recommendedName>
        <fullName evidence="2">HD-CE domain-containing protein</fullName>
    </recommendedName>
</protein>
<feature type="compositionally biased region" description="Polar residues" evidence="1">
    <location>
        <begin position="17"/>
        <end position="28"/>
    </location>
</feature>
<sequence>MSKQNIEVKGSKRVKSTQKNLNGGNTQNLKVVDSEDVESEQIIGSGEKQSKTTYSPEILENLRIETLKKSAESVQMYCQKLLRYIPASDDIYFRFFTDHTPSHSQTILKILKELLFDLNLKNDYEYYLLYTAAYAHDIGMLPQKTNGEYEDYTKQEVVEKARKEHSVRSAEHIEKNWREMGILDKTHSVHLAEICKAHSSNVAINKLTERAECVIDGEKVEIRWRFLAALIRLADALDADYNRIPPEFITKDAKLSEKTVREYLKHECVQKVTVSHKDRKIYVELLLPDEEIMHGIKEGLKRHLVAEFESVRAIINGYGIGIEKIEFLETVSSGMFR</sequence>
<dbReference type="Pfam" id="PF24391">
    <property type="entry name" value="HD-CE"/>
    <property type="match status" value="1"/>
</dbReference>
<feature type="region of interest" description="Disordered" evidence="1">
    <location>
        <begin position="1"/>
        <end position="28"/>
    </location>
</feature>
<evidence type="ECO:0000259" key="2">
    <source>
        <dbReference type="Pfam" id="PF24391"/>
    </source>
</evidence>
<evidence type="ECO:0000256" key="1">
    <source>
        <dbReference type="SAM" id="MobiDB-lite"/>
    </source>
</evidence>
<reference evidence="3" key="1">
    <citation type="submission" date="2020-07" db="EMBL/GenBank/DDBJ databases">
        <title>Unique genomic features of the anaerobic methanotrophic archaea.</title>
        <authorList>
            <person name="Chadwick G.L."/>
            <person name="Skennerton C.T."/>
            <person name="Laso-Perez R."/>
            <person name="Leu A.O."/>
            <person name="Speth D.R."/>
            <person name="Yu H."/>
            <person name="Morgan-Lang C."/>
            <person name="Hatzenpichler R."/>
            <person name="Goudeau D."/>
            <person name="Malmstrom R."/>
            <person name="Brazelton W.J."/>
            <person name="Woyke T."/>
            <person name="Hallam S.J."/>
            <person name="Tyson G.W."/>
            <person name="Wegener G."/>
            <person name="Boetius A."/>
            <person name="Orphan V."/>
        </authorList>
    </citation>
    <scope>NUCLEOTIDE SEQUENCE</scope>
</reference>
<accession>A0A7H1KNK6</accession>
<dbReference type="EMBL" id="MT776525">
    <property type="protein sequence ID" value="QNT35520.1"/>
    <property type="molecule type" value="Genomic_DNA"/>
</dbReference>
<name>A0A7H1KNK6_9EURY</name>
<evidence type="ECO:0000313" key="3">
    <source>
        <dbReference type="EMBL" id="QNT35520.1"/>
    </source>
</evidence>
<organism evidence="3">
    <name type="scientific">uncultured Methanosarcinales archaeon</name>
    <dbReference type="NCBI Taxonomy" id="183757"/>
    <lineage>
        <taxon>Archaea</taxon>
        <taxon>Methanobacteriati</taxon>
        <taxon>Methanobacteriota</taxon>
        <taxon>Stenosarchaea group</taxon>
        <taxon>Methanomicrobia</taxon>
        <taxon>Methanosarcinales</taxon>
        <taxon>environmental samples</taxon>
    </lineage>
</organism>
<dbReference type="Gene3D" id="1.10.3210.10">
    <property type="entry name" value="Hypothetical protein af1432"/>
    <property type="match status" value="1"/>
</dbReference>
<feature type="domain" description="HD-CE" evidence="2">
    <location>
        <begin position="93"/>
        <end position="289"/>
    </location>
</feature>
<dbReference type="AlphaFoldDB" id="A0A7H1KNK6"/>
<proteinExistence type="predicted"/>
<gene>
    <name evidence="3" type="ORF">NCGJLENL_00004</name>
</gene>
<dbReference type="SUPFAM" id="SSF109604">
    <property type="entry name" value="HD-domain/PDEase-like"/>
    <property type="match status" value="1"/>
</dbReference>